<dbReference type="Pfam" id="PF11376">
    <property type="entry name" value="DUF3179"/>
    <property type="match status" value="1"/>
</dbReference>
<name>A0A7V4U074_CALAY</name>
<dbReference type="EMBL" id="DRQG01000019">
    <property type="protein sequence ID" value="HGY54444.1"/>
    <property type="molecule type" value="Genomic_DNA"/>
</dbReference>
<dbReference type="Proteomes" id="UP000885779">
    <property type="component" value="Unassembled WGS sequence"/>
</dbReference>
<reference evidence="1" key="1">
    <citation type="journal article" date="2020" name="mSystems">
        <title>Genome- and Community-Level Interaction Insights into Carbon Utilization and Element Cycling Functions of Hydrothermarchaeota in Hydrothermal Sediment.</title>
        <authorList>
            <person name="Zhou Z."/>
            <person name="Liu Y."/>
            <person name="Xu W."/>
            <person name="Pan J."/>
            <person name="Luo Z.H."/>
            <person name="Li M."/>
        </authorList>
    </citation>
    <scope>NUCLEOTIDE SEQUENCE [LARGE SCALE GENOMIC DNA]</scope>
    <source>
        <strain evidence="1">HyVt-577</strain>
    </source>
</reference>
<evidence type="ECO:0000313" key="1">
    <source>
        <dbReference type="EMBL" id="HGY54444.1"/>
    </source>
</evidence>
<accession>A0A7V4U074</accession>
<gene>
    <name evidence="1" type="ORF">ENK44_01955</name>
</gene>
<sequence length="231" mass="26219">MCHTGVVYVREIEGKELTFIVSGRLWRNSMIMQDEQTGSYWSHITGAALLGELKGTQLRSLTAVQTDWEKWYGANPDTKVLKKEAEIRSSSYEGYFNDPRRTGIFRARYLLDRLPGKELVHGLHLGVHALAVTDALMEKKPFLRTRLNNIPIVLIRTNADGVRAFEAGEHRLYPAADEKYLRDEATGSLWKAATGRCVDGRLRGSALKEIPVTVAYWFAWSNFYPNTLVLD</sequence>
<protein>
    <submittedName>
        <fullName evidence="1">DUF3179 domain-containing protein</fullName>
    </submittedName>
</protein>
<organism evidence="1">
    <name type="scientific">Caldithrix abyssi</name>
    <dbReference type="NCBI Taxonomy" id="187145"/>
    <lineage>
        <taxon>Bacteria</taxon>
        <taxon>Pseudomonadati</taxon>
        <taxon>Calditrichota</taxon>
        <taxon>Calditrichia</taxon>
        <taxon>Calditrichales</taxon>
        <taxon>Calditrichaceae</taxon>
        <taxon>Caldithrix</taxon>
    </lineage>
</organism>
<comment type="caution">
    <text evidence="1">The sequence shown here is derived from an EMBL/GenBank/DDBJ whole genome shotgun (WGS) entry which is preliminary data.</text>
</comment>
<dbReference type="AlphaFoldDB" id="A0A7V4U074"/>
<dbReference type="InterPro" id="IPR021516">
    <property type="entry name" value="DUF3179"/>
</dbReference>
<proteinExistence type="predicted"/>